<proteinExistence type="predicted"/>
<accession>A0ABD1MFI1</accession>
<dbReference type="AlphaFoldDB" id="A0ABD1MFI1"/>
<reference evidence="1 2" key="1">
    <citation type="submission" date="2024-08" db="EMBL/GenBank/DDBJ databases">
        <title>Insights into the chromosomal genome structure of Flemingia macrophylla.</title>
        <authorList>
            <person name="Ding Y."/>
            <person name="Zhao Y."/>
            <person name="Bi W."/>
            <person name="Wu M."/>
            <person name="Zhao G."/>
            <person name="Gong Y."/>
            <person name="Li W."/>
            <person name="Zhang P."/>
        </authorList>
    </citation>
    <scope>NUCLEOTIDE SEQUENCE [LARGE SCALE GENOMIC DNA]</scope>
    <source>
        <strain evidence="1">DYQJB</strain>
        <tissue evidence="1">Leaf</tissue>
    </source>
</reference>
<organism evidence="1 2">
    <name type="scientific">Flemingia macrophylla</name>
    <dbReference type="NCBI Taxonomy" id="520843"/>
    <lineage>
        <taxon>Eukaryota</taxon>
        <taxon>Viridiplantae</taxon>
        <taxon>Streptophyta</taxon>
        <taxon>Embryophyta</taxon>
        <taxon>Tracheophyta</taxon>
        <taxon>Spermatophyta</taxon>
        <taxon>Magnoliopsida</taxon>
        <taxon>eudicotyledons</taxon>
        <taxon>Gunneridae</taxon>
        <taxon>Pentapetalae</taxon>
        <taxon>rosids</taxon>
        <taxon>fabids</taxon>
        <taxon>Fabales</taxon>
        <taxon>Fabaceae</taxon>
        <taxon>Papilionoideae</taxon>
        <taxon>50 kb inversion clade</taxon>
        <taxon>NPAAA clade</taxon>
        <taxon>indigoferoid/millettioid clade</taxon>
        <taxon>Phaseoleae</taxon>
        <taxon>Flemingia</taxon>
    </lineage>
</organism>
<dbReference type="InterPro" id="IPR029058">
    <property type="entry name" value="AB_hydrolase_fold"/>
</dbReference>
<protein>
    <recommendedName>
        <fullName evidence="3">Carboxylesterase</fullName>
    </recommendedName>
</protein>
<dbReference type="InterPro" id="IPR050466">
    <property type="entry name" value="Carboxylest/Gibb_receptor"/>
</dbReference>
<gene>
    <name evidence="1" type="ORF">Fmac_015768</name>
</gene>
<dbReference type="PANTHER" id="PTHR23024:SF654">
    <property type="entry name" value="RECEPTOR GID1, PUTATIVE-RELATED"/>
    <property type="match status" value="1"/>
</dbReference>
<dbReference type="EMBL" id="JBGMDY010000005">
    <property type="protein sequence ID" value="KAL2334555.1"/>
    <property type="molecule type" value="Genomic_DNA"/>
</dbReference>
<dbReference type="Proteomes" id="UP001603857">
    <property type="component" value="Unassembled WGS sequence"/>
</dbReference>
<evidence type="ECO:0008006" key="3">
    <source>
        <dbReference type="Google" id="ProtNLM"/>
    </source>
</evidence>
<dbReference type="Gene3D" id="3.40.50.1820">
    <property type="entry name" value="alpha/beta hydrolase"/>
    <property type="match status" value="1"/>
</dbReference>
<dbReference type="PANTHER" id="PTHR23024">
    <property type="entry name" value="ARYLACETAMIDE DEACETYLASE"/>
    <property type="match status" value="1"/>
</dbReference>
<evidence type="ECO:0000313" key="1">
    <source>
        <dbReference type="EMBL" id="KAL2334555.1"/>
    </source>
</evidence>
<keyword evidence="2" id="KW-1185">Reference proteome</keyword>
<sequence length="160" mass="18128">MPLLSQKASLTDIKSETELEDNWNEYRGRRNSEKVCKSVKVISHMNSTMSRETVDPCEPLPFICNPDGTFTRLNHTFPCTEASSDPTLPIPVLSKDLIINQTNKTWLRLFLPRIALSSSTPKRLPLILYFHGSGFVLMSAATSMFHDFCLQIRGGQKIRI</sequence>
<evidence type="ECO:0000313" key="2">
    <source>
        <dbReference type="Proteomes" id="UP001603857"/>
    </source>
</evidence>
<name>A0ABD1MFI1_9FABA</name>
<comment type="caution">
    <text evidence="1">The sequence shown here is derived from an EMBL/GenBank/DDBJ whole genome shotgun (WGS) entry which is preliminary data.</text>
</comment>
<dbReference type="SUPFAM" id="SSF53474">
    <property type="entry name" value="alpha/beta-Hydrolases"/>
    <property type="match status" value="1"/>
</dbReference>